<evidence type="ECO:0000259" key="1">
    <source>
        <dbReference type="Pfam" id="PF14393"/>
    </source>
</evidence>
<keyword evidence="3" id="KW-1185">Reference proteome</keyword>
<reference evidence="2 3" key="1">
    <citation type="submission" date="2019-03" db="EMBL/GenBank/DDBJ databases">
        <title>Genomic Encyclopedia of Type Strains, Phase IV (KMG-IV): sequencing the most valuable type-strain genomes for metagenomic binning, comparative biology and taxonomic classification.</title>
        <authorList>
            <person name="Goeker M."/>
        </authorList>
    </citation>
    <scope>NUCLEOTIDE SEQUENCE [LARGE SCALE GENOMIC DNA]</scope>
    <source>
        <strain evidence="2 3">DSM 100556</strain>
    </source>
</reference>
<dbReference type="AlphaFoldDB" id="A0A4R1QYR5"/>
<protein>
    <submittedName>
        <fullName evidence="2">Uncharacterized protein DUF4422</fullName>
    </submittedName>
</protein>
<dbReference type="EMBL" id="SLUO01000007">
    <property type="protein sequence ID" value="TCL58115.1"/>
    <property type="molecule type" value="Genomic_DNA"/>
</dbReference>
<dbReference type="OrthoDB" id="9798746at2"/>
<dbReference type="Proteomes" id="UP000295718">
    <property type="component" value="Unassembled WGS sequence"/>
</dbReference>
<dbReference type="STRING" id="1469948.GCA_000732725_02351"/>
<comment type="caution">
    <text evidence="2">The sequence shown here is derived from an EMBL/GenBank/DDBJ whole genome shotgun (WGS) entry which is preliminary data.</text>
</comment>
<dbReference type="Pfam" id="PF14393">
    <property type="entry name" value="DUF4422"/>
    <property type="match status" value="1"/>
</dbReference>
<proteinExistence type="predicted"/>
<dbReference type="RefSeq" id="WP_031391035.1">
    <property type="nucleotide sequence ID" value="NZ_JPNB01000002.1"/>
</dbReference>
<dbReference type="InterPro" id="IPR025536">
    <property type="entry name" value="DUF4422"/>
</dbReference>
<evidence type="ECO:0000313" key="3">
    <source>
        <dbReference type="Proteomes" id="UP000295718"/>
    </source>
</evidence>
<gene>
    <name evidence="2" type="ORF">EDD76_107231</name>
</gene>
<evidence type="ECO:0000313" key="2">
    <source>
        <dbReference type="EMBL" id="TCL58115.1"/>
    </source>
</evidence>
<accession>A0A4R1QYR5</accession>
<feature type="domain" description="DUF4422" evidence="1">
    <location>
        <begin position="137"/>
        <end position="334"/>
    </location>
</feature>
<sequence length="350" mass="40567">MEDMLIFGAKSLALGACIALNELYPQYNIKGFVVSSLSGNPTKLHNLPVIELNSVEDKRTLIYIATPEDVQGSIVKSLKEQGFDNYICMDSEKESELMGRYYDAVNRFPSLEKCGDIGNIHGYIAKYYKDKPLIKEYRMPMWLKPIQVGAVLTNVRVAGMTDDTGDNISGKNGNYCELTALYWIWKNVIPKDNKKDSYYGLFHYRRVLDVKKEELYRLKDNGIDVILPYPTICDPHISEHHERYVNSSDWKAMLQALAELQPDYFSAFMKILEQEYLYNYNILIARKEVISDYCAWLFPILERTEQLSVPKGSERSDRYIGYLGENLLTLYFMYHKEHLHIVHTGRIMLV</sequence>
<name>A0A4R1QYR5_9FIRM</name>
<organism evidence="2 3">
    <name type="scientific">Kineothrix alysoides</name>
    <dbReference type="NCBI Taxonomy" id="1469948"/>
    <lineage>
        <taxon>Bacteria</taxon>
        <taxon>Bacillati</taxon>
        <taxon>Bacillota</taxon>
        <taxon>Clostridia</taxon>
        <taxon>Lachnospirales</taxon>
        <taxon>Lachnospiraceae</taxon>
        <taxon>Kineothrix</taxon>
    </lineage>
</organism>